<dbReference type="VEuPathDB" id="VectorBase:AATE009207"/>
<dbReference type="AlphaFoldDB" id="A0A182J0U7"/>
<evidence type="ECO:0000313" key="1">
    <source>
        <dbReference type="EnsemblMetazoa" id="AATE009207-PA.1"/>
    </source>
</evidence>
<sequence>MEGGCMAQQDVLAYAYPVAERAEEHIRVLAEVFDDQRRREAAQILQVLRQVVVQHGHHWLDAVREQLVDKRVVVLDGGVIERRRITAGQQTRPGDREAIEVEPDARQHPDVARVAVVRVGGPVTGRPVHHQLRAAVAAPNRKSGGNCSLTLPLPVQFENGAGVPRASKPPLSAWRSLEGTWAGRNGCTSCGWLVLPATAPPTSHANAAQATNSTTEGSAAGDTRRRYHIVLGFCGLPEERCAPFHSITKRRLKPNGNNAAPSELCPALICFPVVPKKDRSKVLLRHGGILKDKGLEGTRKGAESVFEEWNSWRLNLADSPRYSASAAWSGTGTRRLYR</sequence>
<proteinExistence type="predicted"/>
<dbReference type="EnsemblMetazoa" id="AATE009207-RA">
    <property type="protein sequence ID" value="AATE009207-PA.1"/>
    <property type="gene ID" value="AATE009207"/>
</dbReference>
<accession>A0A182J0U7</accession>
<protein>
    <submittedName>
        <fullName evidence="1">Uncharacterized protein</fullName>
    </submittedName>
</protein>
<name>A0A182J0U7_ANOAO</name>
<reference evidence="1" key="1">
    <citation type="submission" date="2022-08" db="UniProtKB">
        <authorList>
            <consortium name="EnsemblMetazoa"/>
        </authorList>
    </citation>
    <scope>IDENTIFICATION</scope>
    <source>
        <strain evidence="1">EBRO</strain>
    </source>
</reference>
<organism evidence="1">
    <name type="scientific">Anopheles atroparvus</name>
    <name type="common">European mosquito</name>
    <dbReference type="NCBI Taxonomy" id="41427"/>
    <lineage>
        <taxon>Eukaryota</taxon>
        <taxon>Metazoa</taxon>
        <taxon>Ecdysozoa</taxon>
        <taxon>Arthropoda</taxon>
        <taxon>Hexapoda</taxon>
        <taxon>Insecta</taxon>
        <taxon>Pterygota</taxon>
        <taxon>Neoptera</taxon>
        <taxon>Endopterygota</taxon>
        <taxon>Diptera</taxon>
        <taxon>Nematocera</taxon>
        <taxon>Culicoidea</taxon>
        <taxon>Culicidae</taxon>
        <taxon>Anophelinae</taxon>
        <taxon>Anopheles</taxon>
    </lineage>
</organism>